<dbReference type="CDD" id="cd04604">
    <property type="entry name" value="CBS_pair_SIS_assoc"/>
    <property type="match status" value="1"/>
</dbReference>
<keyword evidence="9" id="KW-1185">Reference proteome</keyword>
<dbReference type="NCBIfam" id="TIGR00393">
    <property type="entry name" value="kpsF"/>
    <property type="match status" value="1"/>
</dbReference>
<dbReference type="SUPFAM" id="SSF53697">
    <property type="entry name" value="SIS domain"/>
    <property type="match status" value="1"/>
</dbReference>
<dbReference type="Pfam" id="PF01380">
    <property type="entry name" value="SIS"/>
    <property type="match status" value="1"/>
</dbReference>
<keyword evidence="3 5" id="KW-0129">CBS domain</keyword>
<evidence type="ECO:0000313" key="9">
    <source>
        <dbReference type="Proteomes" id="UP001596116"/>
    </source>
</evidence>
<evidence type="ECO:0000259" key="6">
    <source>
        <dbReference type="PROSITE" id="PS51371"/>
    </source>
</evidence>
<gene>
    <name evidence="8" type="ORF">ACFMB1_15690</name>
</gene>
<dbReference type="PANTHER" id="PTHR42745">
    <property type="match status" value="1"/>
</dbReference>
<protein>
    <submittedName>
        <fullName evidence="8">SIS domain-containing protein</fullName>
    </submittedName>
</protein>
<dbReference type="EMBL" id="JBHPON010000002">
    <property type="protein sequence ID" value="MFC6036997.1"/>
    <property type="molecule type" value="Genomic_DNA"/>
</dbReference>
<accession>A0ABW1L3D2</accession>
<dbReference type="Proteomes" id="UP001596116">
    <property type="component" value="Unassembled WGS sequence"/>
</dbReference>
<dbReference type="SMART" id="SM00116">
    <property type="entry name" value="CBS"/>
    <property type="match status" value="2"/>
</dbReference>
<name>A0ABW1L3D2_9PROT</name>
<evidence type="ECO:0000313" key="8">
    <source>
        <dbReference type="EMBL" id="MFC6036997.1"/>
    </source>
</evidence>
<dbReference type="RefSeq" id="WP_379881753.1">
    <property type="nucleotide sequence ID" value="NZ_JBHPON010000002.1"/>
</dbReference>
<organism evidence="8 9">
    <name type="scientific">Hyphococcus aureus</name>
    <dbReference type="NCBI Taxonomy" id="2666033"/>
    <lineage>
        <taxon>Bacteria</taxon>
        <taxon>Pseudomonadati</taxon>
        <taxon>Pseudomonadota</taxon>
        <taxon>Alphaproteobacteria</taxon>
        <taxon>Parvularculales</taxon>
        <taxon>Parvularculaceae</taxon>
        <taxon>Hyphococcus</taxon>
    </lineage>
</organism>
<evidence type="ECO:0000256" key="4">
    <source>
        <dbReference type="PIRNR" id="PIRNR004692"/>
    </source>
</evidence>
<dbReference type="InterPro" id="IPR035474">
    <property type="entry name" value="SIS_Kpsf"/>
</dbReference>
<reference evidence="8 9" key="1">
    <citation type="submission" date="2024-09" db="EMBL/GenBank/DDBJ databases">
        <authorList>
            <person name="Zhang Z.-H."/>
        </authorList>
    </citation>
    <scope>NUCLEOTIDE SEQUENCE [LARGE SCALE GENOMIC DNA]</scope>
    <source>
        <strain evidence="8 9">HHTR114</strain>
    </source>
</reference>
<dbReference type="PROSITE" id="PS51464">
    <property type="entry name" value="SIS"/>
    <property type="match status" value="1"/>
</dbReference>
<dbReference type="InterPro" id="IPR001347">
    <property type="entry name" value="SIS_dom"/>
</dbReference>
<evidence type="ECO:0000256" key="2">
    <source>
        <dbReference type="ARBA" id="ARBA00022737"/>
    </source>
</evidence>
<evidence type="ECO:0000256" key="5">
    <source>
        <dbReference type="PROSITE-ProRule" id="PRU00703"/>
    </source>
</evidence>
<comment type="caution">
    <text evidence="8">The sequence shown here is derived from an EMBL/GenBank/DDBJ whole genome shotgun (WGS) entry which is preliminary data.</text>
</comment>
<feature type="domain" description="CBS" evidence="6">
    <location>
        <begin position="282"/>
        <end position="333"/>
    </location>
</feature>
<dbReference type="PIRSF" id="PIRSF004692">
    <property type="entry name" value="KdsD_KpsF"/>
    <property type="match status" value="1"/>
</dbReference>
<dbReference type="InterPro" id="IPR046342">
    <property type="entry name" value="CBS_dom_sf"/>
</dbReference>
<evidence type="ECO:0000256" key="3">
    <source>
        <dbReference type="ARBA" id="ARBA00023122"/>
    </source>
</evidence>
<dbReference type="InterPro" id="IPR046348">
    <property type="entry name" value="SIS_dom_sf"/>
</dbReference>
<dbReference type="Gene3D" id="3.10.580.10">
    <property type="entry name" value="CBS-domain"/>
    <property type="match status" value="1"/>
</dbReference>
<feature type="domain" description="CBS" evidence="6">
    <location>
        <begin position="217"/>
        <end position="275"/>
    </location>
</feature>
<dbReference type="PROSITE" id="PS51371">
    <property type="entry name" value="CBS"/>
    <property type="match status" value="2"/>
</dbReference>
<comment type="similarity">
    <text evidence="1 4">Belongs to the SIS family. GutQ/KpsF subfamily.</text>
</comment>
<dbReference type="InterPro" id="IPR000644">
    <property type="entry name" value="CBS_dom"/>
</dbReference>
<evidence type="ECO:0000259" key="7">
    <source>
        <dbReference type="PROSITE" id="PS51464"/>
    </source>
</evidence>
<dbReference type="Gene3D" id="3.40.50.10490">
    <property type="entry name" value="Glucose-6-phosphate isomerase like protein, domain 1"/>
    <property type="match status" value="1"/>
</dbReference>
<dbReference type="InterPro" id="IPR004800">
    <property type="entry name" value="KdsD/KpsF-type"/>
</dbReference>
<dbReference type="CDD" id="cd05014">
    <property type="entry name" value="SIS_Kpsf"/>
    <property type="match status" value="1"/>
</dbReference>
<dbReference type="InterPro" id="IPR050986">
    <property type="entry name" value="GutQ/KpsF_isomerases"/>
</dbReference>
<dbReference type="Pfam" id="PF00571">
    <property type="entry name" value="CBS"/>
    <property type="match status" value="2"/>
</dbReference>
<proteinExistence type="inferred from homology"/>
<feature type="domain" description="SIS" evidence="7">
    <location>
        <begin position="49"/>
        <end position="192"/>
    </location>
</feature>
<dbReference type="PANTHER" id="PTHR42745:SF1">
    <property type="entry name" value="ARABINOSE 5-PHOSPHATE ISOMERASE KDSD"/>
    <property type="match status" value="1"/>
</dbReference>
<dbReference type="SUPFAM" id="SSF54631">
    <property type="entry name" value="CBS-domain pair"/>
    <property type="match status" value="1"/>
</dbReference>
<sequence length="333" mass="35025">MARLALRIKFLWYQFLMSNSLDIARNVLALEIKGLEALKASLGADFAAAVDLIHQAKGRVVVTGMGKSGHIARKMAATFSSTGTPALYVHPAEASHGDLGMISRDDVVVALSKSGETAELGDLLAYTARFSIPLVAITSVHGSALSKSAQIDLILPDIEEACGETFAPTTSTTMMMALGDALAVALLRARGFSASDFQGFHPGGKLGAALRKARDLMHSADALPLAALDTPMTQIVAVISDGGFGCAGIVDEKGALKGIITDGDIRRHFTADAQSKTAAEVMTKNPRTAQPETLAGDILAYMSRNKITAIFVIEDERPVGLVHVHDCLTIGVV</sequence>
<evidence type="ECO:0000256" key="1">
    <source>
        <dbReference type="ARBA" id="ARBA00008165"/>
    </source>
</evidence>
<keyword evidence="2" id="KW-0677">Repeat</keyword>